<gene>
    <name evidence="1" type="ORF">E0H73_22625</name>
</gene>
<dbReference type="OrthoDB" id="7946528at2"/>
<organism evidence="1 2">
    <name type="scientific">Kribbella pittospori</name>
    <dbReference type="NCBI Taxonomy" id="722689"/>
    <lineage>
        <taxon>Bacteria</taxon>
        <taxon>Bacillati</taxon>
        <taxon>Actinomycetota</taxon>
        <taxon>Actinomycetes</taxon>
        <taxon>Propionibacteriales</taxon>
        <taxon>Kribbellaceae</taxon>
        <taxon>Kribbella</taxon>
    </lineage>
</organism>
<name>A0A4R0KKW2_9ACTN</name>
<sequence>MSDLRARADARLSTAYELVRELDLLGRWSQYGDVDIVGSVGIGVVVAPDIDLEIHSDDPQVADGFAVMQPLAELPKSRRITYLDARDRHERGQYWKLEYELTPDEMWTIDMWVMKRGASSGAPLTAAVRDALTPELRDRVLGIKEEAVAIGERAYGYWLYQAVLDAGVRSYAEYRTWLGDRNIYERTGWIPR</sequence>
<dbReference type="RefSeq" id="WP_131359752.1">
    <property type="nucleotide sequence ID" value="NZ_SJKB01000007.1"/>
</dbReference>
<comment type="caution">
    <text evidence="1">The sequence shown here is derived from an EMBL/GenBank/DDBJ whole genome shotgun (WGS) entry which is preliminary data.</text>
</comment>
<reference evidence="1 2" key="1">
    <citation type="submission" date="2019-02" db="EMBL/GenBank/DDBJ databases">
        <title>Kribbella capetownensis sp. nov. and Kribbella speibonae sp. nov., isolated from soil.</title>
        <authorList>
            <person name="Curtis S.M."/>
            <person name="Norton I."/>
            <person name="Everest G.J."/>
            <person name="Meyers P.R."/>
        </authorList>
    </citation>
    <scope>NUCLEOTIDE SEQUENCE [LARGE SCALE GENOMIC DNA]</scope>
    <source>
        <strain evidence="1 2">NRRL B-24813</strain>
    </source>
</reference>
<evidence type="ECO:0000313" key="2">
    <source>
        <dbReference type="Proteomes" id="UP000291144"/>
    </source>
</evidence>
<dbReference type="AlphaFoldDB" id="A0A4R0KKW2"/>
<accession>A0A4R0KKW2</accession>
<evidence type="ECO:0000313" key="1">
    <source>
        <dbReference type="EMBL" id="TCC59436.1"/>
    </source>
</evidence>
<dbReference type="Proteomes" id="UP000291144">
    <property type="component" value="Unassembled WGS sequence"/>
</dbReference>
<proteinExistence type="predicted"/>
<keyword evidence="2" id="KW-1185">Reference proteome</keyword>
<dbReference type="EMBL" id="SJKB01000007">
    <property type="protein sequence ID" value="TCC59436.1"/>
    <property type="molecule type" value="Genomic_DNA"/>
</dbReference>
<protein>
    <submittedName>
        <fullName evidence="1">Uncharacterized protein</fullName>
    </submittedName>
</protein>